<gene>
    <name evidence="2" type="ORF">C452_04973</name>
</gene>
<name>M0I9S0_HALVO</name>
<dbReference type="RefSeq" id="WP_006600409.1">
    <property type="nucleotide sequence ID" value="NZ_AOLL01000009.1"/>
</dbReference>
<dbReference type="EMBL" id="AOLL01000009">
    <property type="protein sequence ID" value="ELZ93545.1"/>
    <property type="molecule type" value="Genomic_DNA"/>
</dbReference>
<comment type="caution">
    <text evidence="2">The sequence shown here is derived from an EMBL/GenBank/DDBJ whole genome shotgun (WGS) entry which is preliminary data.</text>
</comment>
<feature type="transmembrane region" description="Helical" evidence="1">
    <location>
        <begin position="20"/>
        <end position="38"/>
    </location>
</feature>
<proteinExistence type="predicted"/>
<dbReference type="AlphaFoldDB" id="M0I9S0"/>
<organism evidence="2 3">
    <name type="scientific">Haloferax volcanii JCM 10717</name>
    <dbReference type="NCBI Taxonomy" id="1227458"/>
    <lineage>
        <taxon>Archaea</taxon>
        <taxon>Methanobacteriati</taxon>
        <taxon>Methanobacteriota</taxon>
        <taxon>Stenosarchaea group</taxon>
        <taxon>Halobacteria</taxon>
        <taxon>Halobacteriales</taxon>
        <taxon>Haloferacaceae</taxon>
        <taxon>Haloferax</taxon>
    </lineage>
</organism>
<accession>M0I9S0</accession>
<dbReference type="PATRIC" id="fig|1227458.3.peg.963"/>
<evidence type="ECO:0000313" key="2">
    <source>
        <dbReference type="EMBL" id="ELZ93545.1"/>
    </source>
</evidence>
<sequence>MIQLLRYIRYVGPMAQVAIYLLQLMGLLAASLLFAYFLGFSPLGWLFDVLVGFVEALLDAVLV</sequence>
<keyword evidence="1" id="KW-0812">Transmembrane</keyword>
<dbReference type="Proteomes" id="UP000011577">
    <property type="component" value="Unassembled WGS sequence"/>
</dbReference>
<protein>
    <submittedName>
        <fullName evidence="2">Uncharacterized protein</fullName>
    </submittedName>
</protein>
<keyword evidence="1" id="KW-0472">Membrane</keyword>
<reference evidence="2 3" key="1">
    <citation type="journal article" date="2014" name="PLoS Genet.">
        <title>Phylogenetically driven sequencing of extremely halophilic archaea reveals strategies for static and dynamic osmo-response.</title>
        <authorList>
            <person name="Becker E.A."/>
            <person name="Seitzer P.M."/>
            <person name="Tritt A."/>
            <person name="Larsen D."/>
            <person name="Krusor M."/>
            <person name="Yao A.I."/>
            <person name="Wu D."/>
            <person name="Madern D."/>
            <person name="Eisen J.A."/>
            <person name="Darling A.E."/>
            <person name="Facciotti M.T."/>
        </authorList>
    </citation>
    <scope>NUCLEOTIDE SEQUENCE [LARGE SCALE GENOMIC DNA]</scope>
    <source>
        <strain evidence="2 3">JCM 10717</strain>
    </source>
</reference>
<keyword evidence="1" id="KW-1133">Transmembrane helix</keyword>
<evidence type="ECO:0000313" key="3">
    <source>
        <dbReference type="Proteomes" id="UP000011577"/>
    </source>
</evidence>
<evidence type="ECO:0000256" key="1">
    <source>
        <dbReference type="SAM" id="Phobius"/>
    </source>
</evidence>